<comment type="caution">
    <text evidence="4">The sequence shown here is derived from an EMBL/GenBank/DDBJ whole genome shotgun (WGS) entry which is preliminary data.</text>
</comment>
<feature type="region of interest" description="Disordered" evidence="2">
    <location>
        <begin position="231"/>
        <end position="305"/>
    </location>
</feature>
<dbReference type="InterPro" id="IPR005113">
    <property type="entry name" value="uDENN_dom"/>
</dbReference>
<gene>
    <name evidence="4" type="primary">DENND2C_1</name>
    <name evidence="4" type="ORF">N1851_020616</name>
</gene>
<dbReference type="Pfam" id="PF03455">
    <property type="entry name" value="dDENN"/>
    <property type="match status" value="1"/>
</dbReference>
<feature type="compositionally biased region" description="Pro residues" evidence="2">
    <location>
        <begin position="237"/>
        <end position="247"/>
    </location>
</feature>
<dbReference type="FunFam" id="3.40.50.11500:FF:000004">
    <property type="entry name" value="DENN domain-containing protein 2C isoform X1"/>
    <property type="match status" value="1"/>
</dbReference>
<dbReference type="Gene3D" id="3.40.50.11500">
    <property type="match status" value="1"/>
</dbReference>
<evidence type="ECO:0000256" key="1">
    <source>
        <dbReference type="ARBA" id="ARBA00022658"/>
    </source>
</evidence>
<dbReference type="InterPro" id="IPR005112">
    <property type="entry name" value="dDENN_dom"/>
</dbReference>
<dbReference type="SMART" id="SM00801">
    <property type="entry name" value="dDENN"/>
    <property type="match status" value="1"/>
</dbReference>
<feature type="compositionally biased region" description="Basic and acidic residues" evidence="2">
    <location>
        <begin position="987"/>
        <end position="1008"/>
    </location>
</feature>
<feature type="region of interest" description="Disordered" evidence="2">
    <location>
        <begin position="369"/>
        <end position="497"/>
    </location>
</feature>
<dbReference type="Proteomes" id="UP001174136">
    <property type="component" value="Unassembled WGS sequence"/>
</dbReference>
<protein>
    <submittedName>
        <fullName evidence="4">DENN domain-containing protein 2C</fullName>
    </submittedName>
</protein>
<evidence type="ECO:0000259" key="3">
    <source>
        <dbReference type="PROSITE" id="PS50211"/>
    </source>
</evidence>
<feature type="compositionally biased region" description="Polar residues" evidence="2">
    <location>
        <begin position="375"/>
        <end position="393"/>
    </location>
</feature>
<evidence type="ECO:0000313" key="5">
    <source>
        <dbReference type="Proteomes" id="UP001174136"/>
    </source>
</evidence>
<organism evidence="4 5">
    <name type="scientific">Merluccius polli</name>
    <name type="common">Benguela hake</name>
    <name type="synonym">Merluccius cadenati</name>
    <dbReference type="NCBI Taxonomy" id="89951"/>
    <lineage>
        <taxon>Eukaryota</taxon>
        <taxon>Metazoa</taxon>
        <taxon>Chordata</taxon>
        <taxon>Craniata</taxon>
        <taxon>Vertebrata</taxon>
        <taxon>Euteleostomi</taxon>
        <taxon>Actinopterygii</taxon>
        <taxon>Neopterygii</taxon>
        <taxon>Teleostei</taxon>
        <taxon>Neoteleostei</taxon>
        <taxon>Acanthomorphata</taxon>
        <taxon>Zeiogadaria</taxon>
        <taxon>Gadariae</taxon>
        <taxon>Gadiformes</taxon>
        <taxon>Gadoidei</taxon>
        <taxon>Merlucciidae</taxon>
        <taxon>Merluccius</taxon>
    </lineage>
</organism>
<dbReference type="AlphaFoldDB" id="A0AA47MKE3"/>
<evidence type="ECO:0000256" key="2">
    <source>
        <dbReference type="SAM" id="MobiDB-lite"/>
    </source>
</evidence>
<dbReference type="GO" id="GO:0005085">
    <property type="term" value="F:guanyl-nucleotide exchange factor activity"/>
    <property type="evidence" value="ECO:0007669"/>
    <property type="project" value="UniProtKB-KW"/>
</dbReference>
<reference evidence="4" key="1">
    <citation type="journal article" date="2023" name="Front. Mar. Sci.">
        <title>A new Merluccius polli reference genome to investigate the effects of global change in West African waters.</title>
        <authorList>
            <person name="Mateo J.L."/>
            <person name="Blanco-Fernandez C."/>
            <person name="Garcia-Vazquez E."/>
            <person name="Machado-Schiaffino G."/>
        </authorList>
    </citation>
    <scope>NUCLEOTIDE SEQUENCE</scope>
    <source>
        <strain evidence="4">C29</strain>
        <tissue evidence="4">Fin</tissue>
    </source>
</reference>
<sequence length="1014" mass="112508">MTDEDELAVGPLHSALAQGLEQIRRGGSRVAGMQKQASPAWQAQPHGRAPAGEQGINIRQKISQWEDRSRTGQPHPPAVTRTLSADLLGNGLCGGGGVGALQEPQRKTTLCKTKSLALDFRETQEPTGLKPVGRRSEPLQGYHPRISTSILDKRLSLTPALQSSPKVDPKIATPSGKPAIQADGVRYTPSSVVPKHERPPMDDPDDNMPAGNFYTCRGFWRRMEGNKLLWEKGLGPSEPPQPPPPKPLRTFQYTGTRDPSTRLGQGGGRSTGTISDARGGRIARPPNVPPPPCPVDKTNGLSRHKKNRKSFEYEDASRMTVKQGAAGDGEGLYHAYSDDNIYEDIVCEGPGESPYEDIKLSPMCLPLGRARPRPSTVSHKGNLQGPKASSTKPHTLKDFPGGPGRKGSGQTMPPNVSVLLDTPKPGPPRSSTSQRAPKQPQPQAQYISKIETIFDAKRGRKRVKNQGNAVREETSGTESDPEDSSKDSKRTVYVQSTLKRRPGYRTLERDLIQHQQQQLFQIFVVVSLRKGSSGNSYSPEITQQFPKMFEKPSHHSKEAEDRLKVIPRFCFPDALDWKPSADMSSETFSFVLTGEDGSRWFCYCRKILPSGKGKRLPEVHCMVSQVGCFNLFAKILEEVERRREICPALVHPFMRSVMEAPFPAPGRTITVKSFLPGSGNEVLTLCRPVDSRLEHVDFRTLLRCLSAERLLQVFSSLLLERRVIFIADKLGVLSQCSHAVLALLYPFIWQHTFVPVLPASMLDISCSPTPFLMGALAPCLPQLQELPIEEVLIVDLCADKFVAQLGDEDCILPSKLQAALQQVLEERELILGEQEEKGSPEDHSEELSSLVSEAFVRLFVELVGHYPLHMAVMPNGSRELQRDGFRKSHPSRGVRQFLQLFMETQMFAGFIQDKELRKGGGAGGKGLFEVRAAEYLESYPEPTGVNRFLKGLGRGALVLHVSDLRKRSAGSPRLRDLRKRSAGSPRLRPEEEERWFSTSQRPEEEERWFSTSQT</sequence>
<dbReference type="SMART" id="SM00800">
    <property type="entry name" value="uDENN"/>
    <property type="match status" value="1"/>
</dbReference>
<accession>A0AA47MKE3</accession>
<keyword evidence="5" id="KW-1185">Reference proteome</keyword>
<dbReference type="InterPro" id="IPR051942">
    <property type="entry name" value="DENN_domain_containing_2"/>
</dbReference>
<feature type="domain" description="UDENN" evidence="3">
    <location>
        <begin position="522"/>
        <end position="921"/>
    </location>
</feature>
<dbReference type="InterPro" id="IPR001194">
    <property type="entry name" value="cDENN_dom"/>
</dbReference>
<feature type="region of interest" description="Disordered" evidence="2">
    <location>
        <begin position="26"/>
        <end position="58"/>
    </location>
</feature>
<dbReference type="InterPro" id="IPR037516">
    <property type="entry name" value="Tripartite_DENN"/>
</dbReference>
<proteinExistence type="predicted"/>
<feature type="region of interest" description="Disordered" evidence="2">
    <location>
        <begin position="970"/>
        <end position="1014"/>
    </location>
</feature>
<dbReference type="Pfam" id="PF02141">
    <property type="entry name" value="DENN"/>
    <property type="match status" value="1"/>
</dbReference>
<name>A0AA47MKE3_MERPO</name>
<dbReference type="Pfam" id="PF03456">
    <property type="entry name" value="uDENN"/>
    <property type="match status" value="1"/>
</dbReference>
<dbReference type="InterPro" id="IPR043153">
    <property type="entry name" value="DENN_C"/>
</dbReference>
<dbReference type="Gene3D" id="3.30.450.200">
    <property type="match status" value="1"/>
</dbReference>
<dbReference type="PANTHER" id="PTHR15288">
    <property type="entry name" value="DENN DOMAIN-CONTAINING PROTEIN 2"/>
    <property type="match status" value="1"/>
</dbReference>
<evidence type="ECO:0000313" key="4">
    <source>
        <dbReference type="EMBL" id="KAK0141724.1"/>
    </source>
</evidence>
<dbReference type="PROSITE" id="PS50211">
    <property type="entry name" value="DENN"/>
    <property type="match status" value="1"/>
</dbReference>
<dbReference type="PANTHER" id="PTHR15288:SF6">
    <property type="entry name" value="DENN DOMAIN-CONTAINING PROTEIN 2C"/>
    <property type="match status" value="1"/>
</dbReference>
<feature type="compositionally biased region" description="Low complexity" evidence="2">
    <location>
        <begin position="434"/>
        <end position="445"/>
    </location>
</feature>
<dbReference type="SMART" id="SM00799">
    <property type="entry name" value="DENN"/>
    <property type="match status" value="1"/>
</dbReference>
<dbReference type="EMBL" id="JAOPHQ010003751">
    <property type="protein sequence ID" value="KAK0141724.1"/>
    <property type="molecule type" value="Genomic_DNA"/>
</dbReference>
<feature type="region of interest" description="Disordered" evidence="2">
    <location>
        <begin position="160"/>
        <end position="209"/>
    </location>
</feature>
<keyword evidence="1" id="KW-0344">Guanine-nucleotide releasing factor</keyword>